<gene>
    <name evidence="15" type="ORF">XTPLMG730_0510</name>
</gene>
<dbReference type="InterPro" id="IPR010105">
    <property type="entry name" value="TonB_sidphr_rcpt"/>
</dbReference>
<dbReference type="RefSeq" id="WP_053837098.1">
    <property type="nucleotide sequence ID" value="NZ_CP076251.1"/>
</dbReference>
<keyword evidence="5 10" id="KW-0812">Transmembrane</keyword>
<feature type="domain" description="TonB-dependent receptor-like beta-barrel" evidence="13">
    <location>
        <begin position="247"/>
        <end position="697"/>
    </location>
</feature>
<evidence type="ECO:0000259" key="14">
    <source>
        <dbReference type="Pfam" id="PF07715"/>
    </source>
</evidence>
<dbReference type="Pfam" id="PF00593">
    <property type="entry name" value="TonB_dep_Rec_b-barrel"/>
    <property type="match status" value="1"/>
</dbReference>
<feature type="signal peptide" evidence="12">
    <location>
        <begin position="1"/>
        <end position="27"/>
    </location>
</feature>
<dbReference type="GO" id="GO:0038023">
    <property type="term" value="F:signaling receptor activity"/>
    <property type="evidence" value="ECO:0007669"/>
    <property type="project" value="InterPro"/>
</dbReference>
<dbReference type="GO" id="GO:0009279">
    <property type="term" value="C:cell outer membrane"/>
    <property type="evidence" value="ECO:0007669"/>
    <property type="project" value="UniProtKB-SubCell"/>
</dbReference>
<dbReference type="PANTHER" id="PTHR32552">
    <property type="entry name" value="FERRICHROME IRON RECEPTOR-RELATED"/>
    <property type="match status" value="1"/>
</dbReference>
<dbReference type="FunFam" id="2.40.170.20:FF:000005">
    <property type="entry name" value="TonB-dependent siderophore receptor"/>
    <property type="match status" value="1"/>
</dbReference>
<evidence type="ECO:0000256" key="3">
    <source>
        <dbReference type="ARBA" id="ARBA00022448"/>
    </source>
</evidence>
<evidence type="ECO:0000256" key="6">
    <source>
        <dbReference type="ARBA" id="ARBA00023077"/>
    </source>
</evidence>
<accession>A0A0K2ZF97</accession>
<feature type="chain" id="PRO_5005492140" evidence="12">
    <location>
        <begin position="28"/>
        <end position="729"/>
    </location>
</feature>
<proteinExistence type="inferred from homology"/>
<dbReference type="EMBL" id="CXOJ01000008">
    <property type="protein sequence ID" value="CTP83602.1"/>
    <property type="molecule type" value="Genomic_DNA"/>
</dbReference>
<dbReference type="InterPro" id="IPR036942">
    <property type="entry name" value="Beta-barrel_TonB_sf"/>
</dbReference>
<dbReference type="AlphaFoldDB" id="A0A0K2ZF97"/>
<protein>
    <submittedName>
        <fullName evidence="15">TonB-dependent siderophore receptor</fullName>
    </submittedName>
</protein>
<keyword evidence="9 10" id="KW-0998">Cell outer membrane</keyword>
<dbReference type="Gene3D" id="2.40.170.20">
    <property type="entry name" value="TonB-dependent receptor, beta-barrel domain"/>
    <property type="match status" value="1"/>
</dbReference>
<dbReference type="NCBIfam" id="TIGR01783">
    <property type="entry name" value="TonB-siderophor"/>
    <property type="match status" value="1"/>
</dbReference>
<keyword evidence="7 10" id="KW-0472">Membrane</keyword>
<evidence type="ECO:0000256" key="5">
    <source>
        <dbReference type="ARBA" id="ARBA00022692"/>
    </source>
</evidence>
<name>A0A0K2ZF97_9XANT</name>
<evidence type="ECO:0000256" key="10">
    <source>
        <dbReference type="PROSITE-ProRule" id="PRU01360"/>
    </source>
</evidence>
<organism evidence="15 16">
    <name type="scientific">Xanthomonas graminis pv. phlei</name>
    <dbReference type="NCBI Taxonomy" id="487906"/>
    <lineage>
        <taxon>Bacteria</taxon>
        <taxon>Pseudomonadati</taxon>
        <taxon>Pseudomonadota</taxon>
        <taxon>Gammaproteobacteria</taxon>
        <taxon>Lysobacterales</taxon>
        <taxon>Lysobacteraceae</taxon>
        <taxon>Xanthomonas</taxon>
        <taxon>Xanthomonas translucens group</taxon>
        <taxon>Xanthomonas graminis</taxon>
    </lineage>
</organism>
<keyword evidence="4 10" id="KW-1134">Transmembrane beta strand</keyword>
<comment type="subcellular location">
    <subcellularLocation>
        <location evidence="1 10">Cell outer membrane</location>
        <topology evidence="1 10">Multi-pass membrane protein</topology>
    </subcellularLocation>
</comment>
<dbReference type="CDD" id="cd01347">
    <property type="entry name" value="ligand_gated_channel"/>
    <property type="match status" value="1"/>
</dbReference>
<keyword evidence="12" id="KW-0732">Signal</keyword>
<evidence type="ECO:0000313" key="16">
    <source>
        <dbReference type="Proteomes" id="UP000045978"/>
    </source>
</evidence>
<dbReference type="SUPFAM" id="SSF56935">
    <property type="entry name" value="Porins"/>
    <property type="match status" value="1"/>
</dbReference>
<evidence type="ECO:0000256" key="12">
    <source>
        <dbReference type="SAM" id="SignalP"/>
    </source>
</evidence>
<dbReference type="Proteomes" id="UP000045978">
    <property type="component" value="Unassembled WGS sequence"/>
</dbReference>
<evidence type="ECO:0000256" key="1">
    <source>
        <dbReference type="ARBA" id="ARBA00004571"/>
    </source>
</evidence>
<dbReference type="InterPro" id="IPR039426">
    <property type="entry name" value="TonB-dep_rcpt-like"/>
</dbReference>
<evidence type="ECO:0000256" key="4">
    <source>
        <dbReference type="ARBA" id="ARBA00022452"/>
    </source>
</evidence>
<keyword evidence="8 15" id="KW-0675">Receptor</keyword>
<feature type="domain" description="TonB-dependent receptor plug" evidence="14">
    <location>
        <begin position="73"/>
        <end position="176"/>
    </location>
</feature>
<sequence>MPLPLPQPLSLSCMALLAGLCTGPADADPVLRGTDPTASPAPAELDAVRVVGRRDSGTYQADAIEGSKTGLNLRQLPQSVRVLPRQAIDDLGATRLDATLDYVGGISRQNGFGGLWDNFAVRGLPGNENTGSATLLNGLAANRGYNAPRDTANIEAIEFLKGPAAALYGSSEPGGTLNIVTKRPQWRPAAALEVSAGSHDAYRVAADSTGPLLDESLAYRLNVALEDKHSFRDFVHSRRRFVAPALTWRLGEATTLRYDGEWLRQQLPLDRGIVAVRGDLGAIPRSRFLGEPGDGDVLVDNRNHQLLLQHDIAADWSALLAASRRDGSLSGYSTEPSVLRDDGRSLWRQRRWRDFASHDTALQAELRGQVDTGAWRHGLLLGAEAYDFVLTQRMRRSRPSAAAPYALDVFAPVYGQPLPTPLPFVDTRERQRNAALYLQDAIALTPQWTLLLGLRHDRYRQLLDDRRSGGHYAQAPTKTTPRIGLSYAPGEQWSWYFNAGRTFRPNTGSDVWNGTGTAHAPAPESGRALELGGKWQARDGRLGGTVALYEIVKDNVLTGDPNNPGNQIAAGRVRSRGAEADLSGQLSEHWRLNASASWNRVQVLRDNTLQLGGSLINVPKFNASLLAVRETALSGGGLLGFGGGMTYSGQRLAEAYTQAQADAGIAPAQLPGYSVARLLAYWRIDERLRVSLDLDNVFDRRYYTSSVAATPWVAVGAARSVTAGVQYRF</sequence>
<dbReference type="PROSITE" id="PS52016">
    <property type="entry name" value="TONB_DEPENDENT_REC_3"/>
    <property type="match status" value="1"/>
</dbReference>
<evidence type="ECO:0000256" key="9">
    <source>
        <dbReference type="ARBA" id="ARBA00023237"/>
    </source>
</evidence>
<evidence type="ECO:0000313" key="15">
    <source>
        <dbReference type="EMBL" id="CTP83602.1"/>
    </source>
</evidence>
<dbReference type="InterPro" id="IPR012910">
    <property type="entry name" value="Plug_dom"/>
</dbReference>
<evidence type="ECO:0000256" key="11">
    <source>
        <dbReference type="RuleBase" id="RU003357"/>
    </source>
</evidence>
<evidence type="ECO:0000259" key="13">
    <source>
        <dbReference type="Pfam" id="PF00593"/>
    </source>
</evidence>
<comment type="similarity">
    <text evidence="2 10 11">Belongs to the TonB-dependent receptor family.</text>
</comment>
<dbReference type="Pfam" id="PF07715">
    <property type="entry name" value="Plug"/>
    <property type="match status" value="1"/>
</dbReference>
<dbReference type="GO" id="GO:0015891">
    <property type="term" value="P:siderophore transport"/>
    <property type="evidence" value="ECO:0007669"/>
    <property type="project" value="InterPro"/>
</dbReference>
<evidence type="ECO:0000256" key="2">
    <source>
        <dbReference type="ARBA" id="ARBA00009810"/>
    </source>
</evidence>
<dbReference type="Gene3D" id="2.170.130.10">
    <property type="entry name" value="TonB-dependent receptor, plug domain"/>
    <property type="match status" value="1"/>
</dbReference>
<dbReference type="GO" id="GO:0015344">
    <property type="term" value="F:siderophore uptake transmembrane transporter activity"/>
    <property type="evidence" value="ECO:0007669"/>
    <property type="project" value="TreeGrafter"/>
</dbReference>
<keyword evidence="6 11" id="KW-0798">TonB box</keyword>
<keyword evidence="3 10" id="KW-0813">Transport</keyword>
<evidence type="ECO:0000256" key="7">
    <source>
        <dbReference type="ARBA" id="ARBA00023136"/>
    </source>
</evidence>
<dbReference type="InterPro" id="IPR000531">
    <property type="entry name" value="Beta-barrel_TonB"/>
</dbReference>
<dbReference type="PANTHER" id="PTHR32552:SF90">
    <property type="entry name" value="METAL-PSEUDOPALINE RECEPTOR CNTO"/>
    <property type="match status" value="1"/>
</dbReference>
<evidence type="ECO:0000256" key="8">
    <source>
        <dbReference type="ARBA" id="ARBA00023170"/>
    </source>
</evidence>
<dbReference type="InterPro" id="IPR037066">
    <property type="entry name" value="Plug_dom_sf"/>
</dbReference>
<reference evidence="15 16" key="1">
    <citation type="submission" date="2015-07" db="EMBL/GenBank/DDBJ databases">
        <authorList>
            <person name="Noorani M."/>
        </authorList>
    </citation>
    <scope>NUCLEOTIDE SEQUENCE [LARGE SCALE GENOMIC DNA]</scope>
    <source>
        <strain evidence="15">LMG730</strain>
    </source>
</reference>